<comment type="caution">
    <text evidence="4">The sequence shown here is derived from an EMBL/GenBank/DDBJ whole genome shotgun (WGS) entry which is preliminary data.</text>
</comment>
<reference evidence="4" key="2">
    <citation type="submission" date="2023-01" db="EMBL/GenBank/DDBJ databases">
        <authorList>
            <person name="Petersen C."/>
        </authorList>
    </citation>
    <scope>NUCLEOTIDE SEQUENCE</scope>
    <source>
        <strain evidence="4">IBT 17514</strain>
    </source>
</reference>
<evidence type="ECO:0000313" key="4">
    <source>
        <dbReference type="EMBL" id="KAJ5738489.1"/>
    </source>
</evidence>
<organism evidence="4 5">
    <name type="scientific">Penicillium malachiteum</name>
    <dbReference type="NCBI Taxonomy" id="1324776"/>
    <lineage>
        <taxon>Eukaryota</taxon>
        <taxon>Fungi</taxon>
        <taxon>Dikarya</taxon>
        <taxon>Ascomycota</taxon>
        <taxon>Pezizomycotina</taxon>
        <taxon>Eurotiomycetes</taxon>
        <taxon>Eurotiomycetidae</taxon>
        <taxon>Eurotiales</taxon>
        <taxon>Aspergillaceae</taxon>
        <taxon>Penicillium</taxon>
    </lineage>
</organism>
<dbReference type="InterPro" id="IPR050797">
    <property type="entry name" value="Carb_Metab_Trans_Reg"/>
</dbReference>
<dbReference type="GO" id="GO:0001080">
    <property type="term" value="P:nitrogen catabolite activation of transcription from RNA polymerase II promoter"/>
    <property type="evidence" value="ECO:0007669"/>
    <property type="project" value="TreeGrafter"/>
</dbReference>
<gene>
    <name evidence="4" type="ORF">N7493_001644</name>
</gene>
<keyword evidence="5" id="KW-1185">Reference proteome</keyword>
<feature type="domain" description="Xylanolytic transcriptional activator regulatory" evidence="3">
    <location>
        <begin position="33"/>
        <end position="276"/>
    </location>
</feature>
<proteinExistence type="predicted"/>
<keyword evidence="1" id="KW-0539">Nucleus</keyword>
<dbReference type="PANTHER" id="PTHR31668">
    <property type="entry name" value="GLUCOSE TRANSPORT TRANSCRIPTION REGULATOR RGT1-RELATED-RELATED"/>
    <property type="match status" value="1"/>
</dbReference>
<sequence length="405" mass="45917">MSPLTLLPDVLESATQEFRTCVRPEAAFRLSLLYARYIHPHFPILSARQVPSNPEKAFSMPLALICAISGLAIPFIIHDDVLSLSPPQCSSPNTLFRLTWTFLTQEFETPRLSTILSCLLLLQAHTSNEYISVTPFRPALLNITVALCHSLGLHRDCSEWVYMPLWERRLRKRIWWGVWVMEKWISLGESVPSILSEENHGVQPLQDGDLDDGWSEYIEPLNTSTHFPHLVTLTEILRQVVSAFFTVRGTGNTATNIEKSLEIAKPLRAMLKEWHDSLPAHLKHRKSQTKNGQRDSNHDNARSPPIRDLHAHGTFYLAYITVQLTLFRALLRPVAHMSLNYPPSKSGNVDEFGMGDSYNRTAGPSAIIRGAMVVIKEVILFVESLEVSDWEAFWHSCESFLVGRN</sequence>
<reference evidence="4" key="1">
    <citation type="journal article" date="2023" name="IMA Fungus">
        <title>Comparative genomic study of the Penicillium genus elucidates a diverse pangenome and 15 lateral gene transfer events.</title>
        <authorList>
            <person name="Petersen C."/>
            <person name="Sorensen T."/>
            <person name="Nielsen M.R."/>
            <person name="Sondergaard T.E."/>
            <person name="Sorensen J.L."/>
            <person name="Fitzpatrick D.A."/>
            <person name="Frisvad J.C."/>
            <person name="Nielsen K.L."/>
        </authorList>
    </citation>
    <scope>NUCLEOTIDE SEQUENCE</scope>
    <source>
        <strain evidence="4">IBT 17514</strain>
    </source>
</reference>
<evidence type="ECO:0000256" key="2">
    <source>
        <dbReference type="SAM" id="MobiDB-lite"/>
    </source>
</evidence>
<dbReference type="AlphaFoldDB" id="A0AAD6HV48"/>
<dbReference type="InterPro" id="IPR007219">
    <property type="entry name" value="XnlR_reg_dom"/>
</dbReference>
<feature type="region of interest" description="Disordered" evidence="2">
    <location>
        <begin position="282"/>
        <end position="304"/>
    </location>
</feature>
<dbReference type="EMBL" id="JAQJAN010000002">
    <property type="protein sequence ID" value="KAJ5738489.1"/>
    <property type="molecule type" value="Genomic_DNA"/>
</dbReference>
<dbReference type="Proteomes" id="UP001215712">
    <property type="component" value="Unassembled WGS sequence"/>
</dbReference>
<dbReference type="GO" id="GO:0006351">
    <property type="term" value="P:DNA-templated transcription"/>
    <property type="evidence" value="ECO:0007669"/>
    <property type="project" value="InterPro"/>
</dbReference>
<protein>
    <recommendedName>
        <fullName evidence="3">Xylanolytic transcriptional activator regulatory domain-containing protein</fullName>
    </recommendedName>
</protein>
<accession>A0AAD6HV48</accession>
<evidence type="ECO:0000259" key="3">
    <source>
        <dbReference type="Pfam" id="PF04082"/>
    </source>
</evidence>
<dbReference type="GO" id="GO:0008270">
    <property type="term" value="F:zinc ion binding"/>
    <property type="evidence" value="ECO:0007669"/>
    <property type="project" value="InterPro"/>
</dbReference>
<dbReference type="PANTHER" id="PTHR31668:SF4">
    <property type="entry name" value="TRANSCRIPTIONAL ACTIVATOR PROTEIN DAL81"/>
    <property type="match status" value="1"/>
</dbReference>
<name>A0AAD6HV48_9EURO</name>
<evidence type="ECO:0000313" key="5">
    <source>
        <dbReference type="Proteomes" id="UP001215712"/>
    </source>
</evidence>
<dbReference type="GO" id="GO:0003677">
    <property type="term" value="F:DNA binding"/>
    <property type="evidence" value="ECO:0007669"/>
    <property type="project" value="InterPro"/>
</dbReference>
<dbReference type="Pfam" id="PF04082">
    <property type="entry name" value="Fungal_trans"/>
    <property type="match status" value="1"/>
</dbReference>
<dbReference type="CDD" id="cd12148">
    <property type="entry name" value="fungal_TF_MHR"/>
    <property type="match status" value="1"/>
</dbReference>
<dbReference type="GO" id="GO:0005634">
    <property type="term" value="C:nucleus"/>
    <property type="evidence" value="ECO:0007669"/>
    <property type="project" value="TreeGrafter"/>
</dbReference>
<evidence type="ECO:0000256" key="1">
    <source>
        <dbReference type="ARBA" id="ARBA00023242"/>
    </source>
</evidence>
<feature type="compositionally biased region" description="Basic and acidic residues" evidence="2">
    <location>
        <begin position="292"/>
        <end position="304"/>
    </location>
</feature>